<keyword evidence="1" id="KW-0812">Transmembrane</keyword>
<keyword evidence="1" id="KW-1133">Transmembrane helix</keyword>
<feature type="transmembrane region" description="Helical" evidence="1">
    <location>
        <begin position="104"/>
        <end position="125"/>
    </location>
</feature>
<feature type="transmembrane region" description="Helical" evidence="1">
    <location>
        <begin position="57"/>
        <end position="84"/>
    </location>
</feature>
<feature type="transmembrane region" description="Helical" evidence="1">
    <location>
        <begin position="209"/>
        <end position="226"/>
    </location>
</feature>
<feature type="transmembrane region" description="Helical" evidence="1">
    <location>
        <begin position="145"/>
        <end position="169"/>
    </location>
</feature>
<feature type="transmembrane region" description="Helical" evidence="1">
    <location>
        <begin position="260"/>
        <end position="279"/>
    </location>
</feature>
<feature type="transmembrane region" description="Helical" evidence="1">
    <location>
        <begin position="286"/>
        <end position="307"/>
    </location>
</feature>
<proteinExistence type="predicted"/>
<dbReference type="Proteomes" id="UP000608662">
    <property type="component" value="Unassembled WGS sequence"/>
</dbReference>
<feature type="transmembrane region" description="Helical" evidence="1">
    <location>
        <begin position="233"/>
        <end position="254"/>
    </location>
</feature>
<organism evidence="2 3">
    <name type="scientific">Halomicrobium mukohataei</name>
    <dbReference type="NCBI Taxonomy" id="57705"/>
    <lineage>
        <taxon>Archaea</taxon>
        <taxon>Methanobacteriati</taxon>
        <taxon>Methanobacteriota</taxon>
        <taxon>Stenosarchaea group</taxon>
        <taxon>Halobacteria</taxon>
        <taxon>Halobacteriales</taxon>
        <taxon>Haloarculaceae</taxon>
        <taxon>Halomicrobium</taxon>
    </lineage>
</organism>
<feature type="transmembrane region" description="Helical" evidence="1">
    <location>
        <begin position="181"/>
        <end position="203"/>
    </location>
</feature>
<protein>
    <submittedName>
        <fullName evidence="2">Uncharacterized protein</fullName>
    </submittedName>
</protein>
<accession>A0A847UG17</accession>
<feature type="transmembrane region" description="Helical" evidence="1">
    <location>
        <begin position="18"/>
        <end position="37"/>
    </location>
</feature>
<comment type="caution">
    <text evidence="2">The sequence shown here is derived from an EMBL/GenBank/DDBJ whole genome shotgun (WGS) entry which is preliminary data.</text>
</comment>
<dbReference type="EMBL" id="WOYG01000001">
    <property type="protein sequence ID" value="NLV11436.1"/>
    <property type="molecule type" value="Genomic_DNA"/>
</dbReference>
<sequence>MATTGSLDESRRPLATELLIVVAALLAVQLWTGTLWQRVVGPAVRNLPLADALGVDGLGAFLASSFVYSGPLVASVVVIAAVYVRARNVPVGTALPGRSDLAMVVLAVVTPLVLIGVTDLVGNITSVPFKTLVLTAYAERASATFAAGTTLARVFVAVPLALALNQVLVQGSFRSITSSDTAIALTTLLGAFVLGDQGLVGGIGETSKYVGVGLFALASLAVHVSRTRFDARWIWTVAAVPAVLFVVLSGVQWVASIDSIAAGLYGLANVATLGVAAYTYERTDSLLVPALAYASLLVASEAVVFLFEPGPLW</sequence>
<evidence type="ECO:0000256" key="1">
    <source>
        <dbReference type="SAM" id="Phobius"/>
    </source>
</evidence>
<dbReference type="AlphaFoldDB" id="A0A847UG17"/>
<dbReference type="RefSeq" id="WP_170095116.1">
    <property type="nucleotide sequence ID" value="NZ_WOYG01000001.1"/>
</dbReference>
<dbReference type="OrthoDB" id="239469at2157"/>
<name>A0A847UG17_9EURY</name>
<keyword evidence="1" id="KW-0472">Membrane</keyword>
<evidence type="ECO:0000313" key="3">
    <source>
        <dbReference type="Proteomes" id="UP000608662"/>
    </source>
</evidence>
<reference evidence="2" key="1">
    <citation type="submission" date="2019-12" db="EMBL/GenBank/DDBJ databases">
        <title>Whole-genome sequence of Halomicrobium mukohataei pws1.</title>
        <authorList>
            <person name="Verma D.K."/>
            <person name="Gopal K."/>
            <person name="Prasad E.S."/>
        </authorList>
    </citation>
    <scope>NUCLEOTIDE SEQUENCE</scope>
    <source>
        <strain evidence="2">Pws1</strain>
    </source>
</reference>
<evidence type="ECO:0000313" key="2">
    <source>
        <dbReference type="EMBL" id="NLV11436.1"/>
    </source>
</evidence>
<gene>
    <name evidence="2" type="ORF">GOC74_16025</name>
</gene>